<sequence>MFSEGRDKIETKRTCYAPGRWVCCWVPRIESGTQANGRNTNSAVSETRTPRYLRAAKPTSNKFAHIDRIKRPADFVTSIDTMGSSLVATPILGEPRSITRLLNIRYHAMWRVLIFLSSSPICRLAGESQSGGHNHVINNTGLLFQGRLSSAGAATPSSFVPASPIEASSLFKSPSSSHQRKTASWHDNSHIVFAFDFAGHHIIGIKTAQTLKGLGESPSTWPSRCEYDKIDLQKTFPSKTFPLSDELPSSGVKTRWLYDKIITVQQGQVLSMIVSATLAEAVHQLDMALSQLKRLGIKDVSRVLPHVLSSPSSYGQENKSDHATYGSAQNLRAAVWDDSANPGELGNKGRVEPVEESAENYADAAEAGIKLTDTGKENQGYHLFRSKQPGKSKRMRRSIHQPILSTFVLLFGMLGILPYCGLFPRIFAMADTLAPKPSTDLAPIEDWRMEEEMGTLEELSRNLRGGTDPSEIIPGLHGIVKSQLITMQRMYEMYQNGEESALASSLKSLVLGASEVSDGGSKELKSVTVDNEPSSGLVLTDGEANHDLKTIPDSEIIEYFNPSFLHEVVEQLQSLDELLGNVKSILQEPQSSFSVPPKEHDGPDIDGPTHHRRRLDESTMMKEGFDTLNLDGQGETESNHHRRRLIVSADLPILPPVCTDECAPTDTSCLCQRLANCTRMMTNYDLSVLFANGYIESDSSSSNYGGLSVGASELNMFNVEGDAYNTFNSIMITAASIDESSTPEDCTAFLEQFHQSCDPLSSSGSSSSGSTSSASSAPTCSSANVESFQLSVDEVCENVHSPTKLLLSAIGSVFDGYASDNGKTQFINLPIIYYLH</sequence>
<evidence type="ECO:0000256" key="1">
    <source>
        <dbReference type="SAM" id="MobiDB-lite"/>
    </source>
</evidence>
<accession>K0RSW6</accession>
<evidence type="ECO:0000313" key="3">
    <source>
        <dbReference type="EMBL" id="EJK55469.1"/>
    </source>
</evidence>
<name>K0RSW6_THAOC</name>
<proteinExistence type="predicted"/>
<dbReference type="Proteomes" id="UP000266841">
    <property type="component" value="Unassembled WGS sequence"/>
</dbReference>
<keyword evidence="4" id="KW-1185">Reference proteome</keyword>
<feature type="compositionally biased region" description="Basic and acidic residues" evidence="1">
    <location>
        <begin position="597"/>
        <end position="611"/>
    </location>
</feature>
<evidence type="ECO:0000256" key="2">
    <source>
        <dbReference type="SAM" id="Phobius"/>
    </source>
</evidence>
<organism evidence="3 4">
    <name type="scientific">Thalassiosira oceanica</name>
    <name type="common">Marine diatom</name>
    <dbReference type="NCBI Taxonomy" id="159749"/>
    <lineage>
        <taxon>Eukaryota</taxon>
        <taxon>Sar</taxon>
        <taxon>Stramenopiles</taxon>
        <taxon>Ochrophyta</taxon>
        <taxon>Bacillariophyta</taxon>
        <taxon>Coscinodiscophyceae</taxon>
        <taxon>Thalassiosirophycidae</taxon>
        <taxon>Thalassiosirales</taxon>
        <taxon>Thalassiosiraceae</taxon>
        <taxon>Thalassiosira</taxon>
    </lineage>
</organism>
<gene>
    <name evidence="3" type="ORF">THAOC_24801</name>
</gene>
<feature type="region of interest" description="Disordered" evidence="1">
    <location>
        <begin position="589"/>
        <end position="611"/>
    </location>
</feature>
<feature type="transmembrane region" description="Helical" evidence="2">
    <location>
        <begin position="403"/>
        <end position="427"/>
    </location>
</feature>
<reference evidence="3 4" key="1">
    <citation type="journal article" date="2012" name="Genome Biol.">
        <title>Genome and low-iron response of an oceanic diatom adapted to chronic iron limitation.</title>
        <authorList>
            <person name="Lommer M."/>
            <person name="Specht M."/>
            <person name="Roy A.S."/>
            <person name="Kraemer L."/>
            <person name="Andreson R."/>
            <person name="Gutowska M.A."/>
            <person name="Wolf J."/>
            <person name="Bergner S.V."/>
            <person name="Schilhabel M.B."/>
            <person name="Klostermeier U.C."/>
            <person name="Beiko R.G."/>
            <person name="Rosenstiel P."/>
            <person name="Hippler M."/>
            <person name="Laroche J."/>
        </authorList>
    </citation>
    <scope>NUCLEOTIDE SEQUENCE [LARGE SCALE GENOMIC DNA]</scope>
    <source>
        <strain evidence="3 4">CCMP1005</strain>
    </source>
</reference>
<comment type="caution">
    <text evidence="3">The sequence shown here is derived from an EMBL/GenBank/DDBJ whole genome shotgun (WGS) entry which is preliminary data.</text>
</comment>
<keyword evidence="2" id="KW-0812">Transmembrane</keyword>
<protein>
    <submittedName>
        <fullName evidence="3">Uncharacterized protein</fullName>
    </submittedName>
</protein>
<dbReference type="EMBL" id="AGNL01033971">
    <property type="protein sequence ID" value="EJK55469.1"/>
    <property type="molecule type" value="Genomic_DNA"/>
</dbReference>
<evidence type="ECO:0000313" key="4">
    <source>
        <dbReference type="Proteomes" id="UP000266841"/>
    </source>
</evidence>
<keyword evidence="2" id="KW-0472">Membrane</keyword>
<keyword evidence="2" id="KW-1133">Transmembrane helix</keyword>
<dbReference type="AlphaFoldDB" id="K0RSW6"/>